<keyword evidence="5 8" id="KW-0067">ATP-binding</keyword>
<accession>A0A3M0GEQ1</accession>
<comment type="subcellular location">
    <subcellularLocation>
        <location evidence="8">Cytoplasm</location>
    </subcellularLocation>
</comment>
<dbReference type="Gene3D" id="3.40.50.620">
    <property type="entry name" value="HUPs"/>
    <property type="match status" value="1"/>
</dbReference>
<feature type="compositionally biased region" description="Low complexity" evidence="10">
    <location>
        <begin position="560"/>
        <end position="575"/>
    </location>
</feature>
<evidence type="ECO:0000259" key="13">
    <source>
        <dbReference type="Pfam" id="PF20974"/>
    </source>
</evidence>
<comment type="subunit">
    <text evidence="8">Monomer.</text>
</comment>
<evidence type="ECO:0000259" key="11">
    <source>
        <dbReference type="Pfam" id="PF00749"/>
    </source>
</evidence>
<evidence type="ECO:0000256" key="5">
    <source>
        <dbReference type="ARBA" id="ARBA00022840"/>
    </source>
</evidence>
<feature type="domain" description="Glutamyl/glutaminyl-tRNA synthetase class Ib catalytic" evidence="11">
    <location>
        <begin position="28"/>
        <end position="338"/>
    </location>
</feature>
<keyword evidence="7 8" id="KW-0030">Aminoacyl-tRNA synthetase</keyword>
<feature type="binding site" evidence="8">
    <location>
        <begin position="35"/>
        <end position="37"/>
    </location>
    <ligand>
        <name>ATP</name>
        <dbReference type="ChEBI" id="CHEBI:30616"/>
    </ligand>
</feature>
<evidence type="ECO:0000256" key="3">
    <source>
        <dbReference type="ARBA" id="ARBA00022598"/>
    </source>
</evidence>
<evidence type="ECO:0000256" key="7">
    <source>
        <dbReference type="ARBA" id="ARBA00023146"/>
    </source>
</evidence>
<feature type="domain" description="tRNA synthetases class I (E and Q) anti-codon binding" evidence="13">
    <location>
        <begin position="460"/>
        <end position="534"/>
    </location>
</feature>
<dbReference type="InterPro" id="IPR049437">
    <property type="entry name" value="tRNA-synt_1c_C2"/>
</dbReference>
<protein>
    <recommendedName>
        <fullName evidence="8">Glutamine--tRNA ligase</fullName>
        <ecNumber evidence="8">6.1.1.18</ecNumber>
    </recommendedName>
    <alternativeName>
        <fullName evidence="8">Glutaminyl-tRNA synthetase</fullName>
        <shortName evidence="8">GlnRS</shortName>
    </alternativeName>
</protein>
<dbReference type="OrthoDB" id="9801560at2"/>
<dbReference type="RefSeq" id="WP_121916329.1">
    <property type="nucleotide sequence ID" value="NZ_REFV01000002.1"/>
</dbReference>
<evidence type="ECO:0000256" key="1">
    <source>
        <dbReference type="ARBA" id="ARBA00005594"/>
    </source>
</evidence>
<dbReference type="SUPFAM" id="SSF52374">
    <property type="entry name" value="Nucleotidylyl transferase"/>
    <property type="match status" value="1"/>
</dbReference>
<dbReference type="SUPFAM" id="SSF50715">
    <property type="entry name" value="Ribosomal protein L25-like"/>
    <property type="match status" value="1"/>
</dbReference>
<dbReference type="GO" id="GO:0006425">
    <property type="term" value="P:glutaminyl-tRNA aminoacylation"/>
    <property type="evidence" value="ECO:0007669"/>
    <property type="project" value="UniProtKB-UniRule"/>
</dbReference>
<gene>
    <name evidence="8" type="primary">glnS</name>
    <name evidence="14" type="ORF">EAX61_02105</name>
</gene>
<dbReference type="InterPro" id="IPR004514">
    <property type="entry name" value="Gln-tRNA-synth"/>
</dbReference>
<dbReference type="InterPro" id="IPR020058">
    <property type="entry name" value="Glu/Gln-tRNA-synth_Ib_cat-dom"/>
</dbReference>
<evidence type="ECO:0000256" key="2">
    <source>
        <dbReference type="ARBA" id="ARBA00022490"/>
    </source>
</evidence>
<feature type="region of interest" description="Disordered" evidence="10">
    <location>
        <begin position="558"/>
        <end position="578"/>
    </location>
</feature>
<dbReference type="Pfam" id="PF20974">
    <property type="entry name" value="tRNA-synt_1c_C2"/>
    <property type="match status" value="1"/>
</dbReference>
<dbReference type="GO" id="GO:0005829">
    <property type="term" value="C:cytosol"/>
    <property type="evidence" value="ECO:0007669"/>
    <property type="project" value="TreeGrafter"/>
</dbReference>
<feature type="binding site" evidence="8">
    <location>
        <begin position="262"/>
        <end position="263"/>
    </location>
    <ligand>
        <name>ATP</name>
        <dbReference type="ChEBI" id="CHEBI:30616"/>
    </ligand>
</feature>
<keyword evidence="2 8" id="KW-0963">Cytoplasm</keyword>
<reference evidence="14 15" key="1">
    <citation type="submission" date="2018-10" db="EMBL/GenBank/DDBJ databases">
        <title>Dokdonia luteus sp. nov., isolated from sea water.</title>
        <authorList>
            <person name="Zhou L.Y."/>
            <person name="Du Z.J."/>
        </authorList>
    </citation>
    <scope>NUCLEOTIDE SEQUENCE [LARGE SCALE GENOMIC DNA]</scope>
    <source>
        <strain evidence="14 15">SH27</strain>
    </source>
</reference>
<evidence type="ECO:0000256" key="9">
    <source>
        <dbReference type="RuleBase" id="RU363037"/>
    </source>
</evidence>
<feature type="domain" description="Glutamyl/glutaminyl-tRNA synthetase class Ib anti-codon binding" evidence="12">
    <location>
        <begin position="341"/>
        <end position="441"/>
    </location>
</feature>
<feature type="binding site" evidence="8">
    <location>
        <position position="67"/>
    </location>
    <ligand>
        <name>L-glutamine</name>
        <dbReference type="ChEBI" id="CHEBI:58359"/>
    </ligand>
</feature>
<evidence type="ECO:0000256" key="10">
    <source>
        <dbReference type="SAM" id="MobiDB-lite"/>
    </source>
</evidence>
<evidence type="ECO:0000313" key="15">
    <source>
        <dbReference type="Proteomes" id="UP000281985"/>
    </source>
</evidence>
<dbReference type="InterPro" id="IPR022861">
    <property type="entry name" value="Gln_tRNA_ligase_bac"/>
</dbReference>
<feature type="binding site" evidence="8">
    <location>
        <begin position="270"/>
        <end position="272"/>
    </location>
    <ligand>
        <name>ATP</name>
        <dbReference type="ChEBI" id="CHEBI:30616"/>
    </ligand>
</feature>
<comment type="catalytic activity">
    <reaction evidence="8">
        <text>tRNA(Gln) + L-glutamine + ATP = L-glutaminyl-tRNA(Gln) + AMP + diphosphate</text>
        <dbReference type="Rhea" id="RHEA:20121"/>
        <dbReference type="Rhea" id="RHEA-COMP:9662"/>
        <dbReference type="Rhea" id="RHEA-COMP:9681"/>
        <dbReference type="ChEBI" id="CHEBI:30616"/>
        <dbReference type="ChEBI" id="CHEBI:33019"/>
        <dbReference type="ChEBI" id="CHEBI:58359"/>
        <dbReference type="ChEBI" id="CHEBI:78442"/>
        <dbReference type="ChEBI" id="CHEBI:78521"/>
        <dbReference type="ChEBI" id="CHEBI:456215"/>
        <dbReference type="EC" id="6.1.1.18"/>
    </reaction>
</comment>
<evidence type="ECO:0000313" key="14">
    <source>
        <dbReference type="EMBL" id="RMB63210.1"/>
    </source>
</evidence>
<sequence length="676" mass="77602">MTEEHKPLNFLEQIVEQDLAQDYSREDLRFRFPPEPNGYLHIGHCKAICISFGLGEKYGAPVNLRFDDTNPAKEEQEYVDAIKEDVSWLGYEWDKVCFSSDYFQQLYDWTIQLIKNGKAYVDSQSSEAMAEQKGTPTEPGVAGPYRDRSVEENLDLFERMKAGEFEAGEHVLRAKIDMQHVNMLMRDPLMYRVLHKSHHRTGDNWCIYPMYDWTHGESDYIEQISHSLCSLEFKPHRELYDWFLDQVYSGEDLRPKQREFARLNLNYTIMSKRKLLTLVEKGVVSGWDDPRMPTISGLRRRGYTPASIRNFIDAVGVAKRENVIDVALLEFHIREDLNKIAPRVMAVLDPVKLVITNYPEGKEEWLDAENNPEDESAGERQVPFSRELYIEREDFKENAGSKYFRLTTGKEVRLKNAYIIEGGEAIKDENGNITEIHCTYDPDSKSGSGTEASKSNVKGTLHWVSIPHAIPAEVRLYDRLFSDENPDGHKDKDFMEFVNPNSLQKITGYLEPSLKTAGVGDVFQFQRKGYFNVDKDSTPTKLVFNRTVGLRDSWAKIKPKPQQNKPQQKPQQQQQASPLSVINKLGKKLANLPDEKRINTLSDIHNHAVKLTEEEVKGFFNTSAKKIGTRLAGMESLYAFAKANSKEISSIEGAEEFVQKAREDSNELLQEAARKF</sequence>
<keyword evidence="6 8" id="KW-0648">Protein biosynthesis</keyword>
<organism evidence="14 15">
    <name type="scientific">Dokdonia sinensis</name>
    <dbReference type="NCBI Taxonomy" id="2479847"/>
    <lineage>
        <taxon>Bacteria</taxon>
        <taxon>Pseudomonadati</taxon>
        <taxon>Bacteroidota</taxon>
        <taxon>Flavobacteriia</taxon>
        <taxon>Flavobacteriales</taxon>
        <taxon>Flavobacteriaceae</taxon>
        <taxon>Dokdonia</taxon>
    </lineage>
</organism>
<evidence type="ECO:0000256" key="8">
    <source>
        <dbReference type="HAMAP-Rule" id="MF_00126"/>
    </source>
</evidence>
<feature type="binding site" evidence="8">
    <location>
        <position position="211"/>
    </location>
    <ligand>
        <name>L-glutamine</name>
        <dbReference type="ChEBI" id="CHEBI:58359"/>
    </ligand>
</feature>
<dbReference type="GO" id="GO:0005524">
    <property type="term" value="F:ATP binding"/>
    <property type="evidence" value="ECO:0007669"/>
    <property type="project" value="UniProtKB-UniRule"/>
</dbReference>
<dbReference type="PANTHER" id="PTHR43097:SF5">
    <property type="entry name" value="GLUTAMATE--TRNA LIGASE"/>
    <property type="match status" value="1"/>
</dbReference>
<keyword evidence="15" id="KW-1185">Reference proteome</keyword>
<feature type="short sequence motif" description="'HIGH' region" evidence="8">
    <location>
        <begin position="34"/>
        <end position="44"/>
    </location>
</feature>
<evidence type="ECO:0000256" key="6">
    <source>
        <dbReference type="ARBA" id="ARBA00022917"/>
    </source>
</evidence>
<name>A0A3M0GEQ1_9FLAO</name>
<dbReference type="HAMAP" id="MF_00126">
    <property type="entry name" value="Gln_tRNA_synth"/>
    <property type="match status" value="1"/>
</dbReference>
<comment type="caution">
    <text evidence="14">The sequence shown here is derived from an EMBL/GenBank/DDBJ whole genome shotgun (WGS) entry which is preliminary data.</text>
</comment>
<feature type="region of interest" description="Disordered" evidence="10">
    <location>
        <begin position="126"/>
        <end position="145"/>
    </location>
</feature>
<dbReference type="FunFam" id="2.40.240.10:FF:000001">
    <property type="entry name" value="Glutamine--tRNA ligase"/>
    <property type="match status" value="1"/>
</dbReference>
<dbReference type="EC" id="6.1.1.18" evidence="8"/>
<dbReference type="PANTHER" id="PTHR43097">
    <property type="entry name" value="GLUTAMINE-TRNA LIGASE"/>
    <property type="match status" value="1"/>
</dbReference>
<dbReference type="InterPro" id="IPR014729">
    <property type="entry name" value="Rossmann-like_a/b/a_fold"/>
</dbReference>
<dbReference type="GO" id="GO:0006424">
    <property type="term" value="P:glutamyl-tRNA aminoacylation"/>
    <property type="evidence" value="ECO:0007669"/>
    <property type="project" value="UniProtKB-UniRule"/>
</dbReference>
<dbReference type="GO" id="GO:0004819">
    <property type="term" value="F:glutamine-tRNA ligase activity"/>
    <property type="evidence" value="ECO:0007669"/>
    <property type="project" value="UniProtKB-UniRule"/>
</dbReference>
<dbReference type="Proteomes" id="UP000281985">
    <property type="component" value="Unassembled WGS sequence"/>
</dbReference>
<dbReference type="Pfam" id="PF03950">
    <property type="entry name" value="tRNA-synt_1c_C"/>
    <property type="match status" value="1"/>
</dbReference>
<dbReference type="InterPro" id="IPR011035">
    <property type="entry name" value="Ribosomal_bL25/Gln-tRNA_synth"/>
</dbReference>
<keyword evidence="4 8" id="KW-0547">Nucleotide-binding</keyword>
<evidence type="ECO:0000259" key="12">
    <source>
        <dbReference type="Pfam" id="PF03950"/>
    </source>
</evidence>
<feature type="short sequence motif" description="'KMSKS' region" evidence="8">
    <location>
        <begin position="269"/>
        <end position="273"/>
    </location>
</feature>
<evidence type="ECO:0000256" key="4">
    <source>
        <dbReference type="ARBA" id="ARBA00022741"/>
    </source>
</evidence>
<keyword evidence="3 8" id="KW-0436">Ligase</keyword>
<dbReference type="NCBIfam" id="TIGR00440">
    <property type="entry name" value="glnS"/>
    <property type="match status" value="1"/>
</dbReference>
<dbReference type="NCBIfam" id="NF011291">
    <property type="entry name" value="PRK14703.1"/>
    <property type="match status" value="1"/>
</dbReference>
<dbReference type="FunFam" id="3.40.50.620:FF:000037">
    <property type="entry name" value="Glutamine--tRNA ligase cytoplasmic"/>
    <property type="match status" value="1"/>
</dbReference>
<dbReference type="AlphaFoldDB" id="A0A3M0GEQ1"/>
<comment type="caution">
    <text evidence="8">Lacks conserved residue(s) required for the propagation of feature annotation.</text>
</comment>
<proteinExistence type="inferred from homology"/>
<dbReference type="Pfam" id="PF00749">
    <property type="entry name" value="tRNA-synt_1c"/>
    <property type="match status" value="1"/>
</dbReference>
<dbReference type="InterPro" id="IPR050132">
    <property type="entry name" value="Gln/Glu-tRNA_Ligase"/>
</dbReference>
<dbReference type="InterPro" id="IPR020059">
    <property type="entry name" value="Glu/Gln-tRNA-synth_Ib_codon-bd"/>
</dbReference>
<dbReference type="InterPro" id="IPR020056">
    <property type="entry name" value="Rbsml_bL25/Gln-tRNA_synth_N"/>
</dbReference>
<dbReference type="EMBL" id="REFV01000002">
    <property type="protein sequence ID" value="RMB63210.1"/>
    <property type="molecule type" value="Genomic_DNA"/>
</dbReference>
<dbReference type="Gene3D" id="2.40.240.10">
    <property type="entry name" value="Ribosomal Protein L25, Chain P"/>
    <property type="match status" value="2"/>
</dbReference>
<comment type="similarity">
    <text evidence="1 8 9">Belongs to the class-I aminoacyl-tRNA synthetase family.</text>
</comment>